<dbReference type="GeneID" id="113595624"/>
<gene>
    <name evidence="3" type="primary">LOC113595624</name>
</gene>
<reference evidence="3" key="1">
    <citation type="submission" date="2025-08" db="UniProtKB">
        <authorList>
            <consortium name="RefSeq"/>
        </authorList>
    </citation>
    <scope>IDENTIFICATION</scope>
    <source>
        <tissue evidence="3">Blood</tissue>
    </source>
</reference>
<feature type="compositionally biased region" description="Basic and acidic residues" evidence="1">
    <location>
        <begin position="106"/>
        <end position="131"/>
    </location>
</feature>
<feature type="compositionally biased region" description="Basic and acidic residues" evidence="1">
    <location>
        <begin position="138"/>
        <end position="147"/>
    </location>
</feature>
<evidence type="ECO:0000256" key="1">
    <source>
        <dbReference type="SAM" id="MobiDB-lite"/>
    </source>
</evidence>
<feature type="compositionally biased region" description="Basic residues" evidence="1">
    <location>
        <begin position="205"/>
        <end position="214"/>
    </location>
</feature>
<feature type="region of interest" description="Disordered" evidence="1">
    <location>
        <begin position="60"/>
        <end position="231"/>
    </location>
</feature>
<dbReference type="RefSeq" id="XP_053065140.1">
    <property type="nucleotide sequence ID" value="XM_053209165.1"/>
</dbReference>
<feature type="region of interest" description="Disordered" evidence="1">
    <location>
        <begin position="1"/>
        <end position="20"/>
    </location>
</feature>
<evidence type="ECO:0000313" key="2">
    <source>
        <dbReference type="Proteomes" id="UP001652583"/>
    </source>
</evidence>
<sequence length="435" mass="47043">MKPERQRSATKRGGAAGSTHRALLTAVARVTTLALVQAAGSPIPVGASPVAPVLVSPVFRVPPASAPPVPHPVSPSRPPASRVPAAARRDPRPHRRPPGRHRRRAPKMEGRVLDSDPRRLHFRRGPADRQQRKPRPRPRPELPRGGREALTCAGLLRDTNGSGTVAEQHGRRLPRARHRPAAPAPPAPERAPRPAPAPPPSRVARGSHWRRAPARRAAPAPPPRAPGSRVPAAAAAGFGAQGGLEAEMINSRQDNSTFACGRRGSTVRGRRDNGQRVYLGVENFRGLLSERCLSATTGQMWLRGTGNEDLTYRATSWCRRRECSREWHSPPPPFARKMRSGGAGNPTPEITGSSLRIPHRPSSVLLPRGSGLLGLTILVGSRSRLRTTWREDIQLDPSGAAFGNTLPHPGCCRKLFIRWKSPGGHLIAHFYGGLI</sequence>
<organism evidence="2 3">
    <name type="scientific">Acinonyx jubatus</name>
    <name type="common">Cheetah</name>
    <dbReference type="NCBI Taxonomy" id="32536"/>
    <lineage>
        <taxon>Eukaryota</taxon>
        <taxon>Metazoa</taxon>
        <taxon>Chordata</taxon>
        <taxon>Craniata</taxon>
        <taxon>Vertebrata</taxon>
        <taxon>Euteleostomi</taxon>
        <taxon>Mammalia</taxon>
        <taxon>Eutheria</taxon>
        <taxon>Laurasiatheria</taxon>
        <taxon>Carnivora</taxon>
        <taxon>Feliformia</taxon>
        <taxon>Felidae</taxon>
        <taxon>Felinae</taxon>
        <taxon>Acinonyx</taxon>
    </lineage>
</organism>
<feature type="compositionally biased region" description="Pro residues" evidence="1">
    <location>
        <begin position="64"/>
        <end position="78"/>
    </location>
</feature>
<accession>A0ABM3P0D0</accession>
<protein>
    <submittedName>
        <fullName evidence="3">Serine/arginine repetitive matrix protein 1-like</fullName>
    </submittedName>
</protein>
<feature type="compositionally biased region" description="Basic residues" evidence="1">
    <location>
        <begin position="171"/>
        <end position="180"/>
    </location>
</feature>
<dbReference type="Proteomes" id="UP001652583">
    <property type="component" value="Chromosome E4"/>
</dbReference>
<feature type="compositionally biased region" description="Basic residues" evidence="1">
    <location>
        <begin position="91"/>
        <end position="105"/>
    </location>
</feature>
<feature type="compositionally biased region" description="Pro residues" evidence="1">
    <location>
        <begin position="182"/>
        <end position="201"/>
    </location>
</feature>
<keyword evidence="2" id="KW-1185">Reference proteome</keyword>
<name>A0ABM3P0D0_ACIJB</name>
<evidence type="ECO:0000313" key="3">
    <source>
        <dbReference type="RefSeq" id="XP_053065140.1"/>
    </source>
</evidence>
<proteinExistence type="predicted"/>